<dbReference type="PANTHER" id="PTHR30363:SF46">
    <property type="entry name" value="LYSR FAMILY TRANSCRIPTIONAL REGULATOR"/>
    <property type="match status" value="1"/>
</dbReference>
<dbReference type="InterPro" id="IPR037171">
    <property type="entry name" value="NagB/RpiA_transferase-like"/>
</dbReference>
<dbReference type="Proteomes" id="UP000235733">
    <property type="component" value="Unassembled WGS sequence"/>
</dbReference>
<evidence type="ECO:0000313" key="4">
    <source>
        <dbReference type="EMBL" id="PMC69001.1"/>
    </source>
</evidence>
<evidence type="ECO:0000256" key="1">
    <source>
        <dbReference type="ARBA" id="ARBA00023015"/>
    </source>
</evidence>
<evidence type="ECO:0000259" key="3">
    <source>
        <dbReference type="PROSITE" id="PS51000"/>
    </source>
</evidence>
<name>A0A2N6TI54_FUSNU</name>
<proteinExistence type="predicted"/>
<dbReference type="PANTHER" id="PTHR30363">
    <property type="entry name" value="HTH-TYPE TRANSCRIPTIONAL REGULATOR SRLR-RELATED"/>
    <property type="match status" value="1"/>
</dbReference>
<keyword evidence="2" id="KW-0804">Transcription</keyword>
<dbReference type="GO" id="GO:0003700">
    <property type="term" value="F:DNA-binding transcription factor activity"/>
    <property type="evidence" value="ECO:0007669"/>
    <property type="project" value="InterPro"/>
</dbReference>
<dbReference type="SMART" id="SM00420">
    <property type="entry name" value="HTH_DEOR"/>
    <property type="match status" value="1"/>
</dbReference>
<protein>
    <submittedName>
        <fullName evidence="4">DeoR/GlpR transcriptional regulator</fullName>
    </submittedName>
</protein>
<evidence type="ECO:0000256" key="2">
    <source>
        <dbReference type="ARBA" id="ARBA00023163"/>
    </source>
</evidence>
<accession>A0A2N6TI54</accession>
<dbReference type="PRINTS" id="PR00037">
    <property type="entry name" value="HTHLACR"/>
</dbReference>
<dbReference type="InterPro" id="IPR001034">
    <property type="entry name" value="DeoR_HTH"/>
</dbReference>
<dbReference type="EMBL" id="PNHC01000005">
    <property type="protein sequence ID" value="PMC69001.1"/>
    <property type="molecule type" value="Genomic_DNA"/>
</dbReference>
<dbReference type="AlphaFoldDB" id="A0A2N6TI54"/>
<feature type="domain" description="HTH deoR-type" evidence="3">
    <location>
        <begin position="6"/>
        <end position="61"/>
    </location>
</feature>
<dbReference type="PROSITE" id="PS51000">
    <property type="entry name" value="HTH_DEOR_2"/>
    <property type="match status" value="1"/>
</dbReference>
<sequence>MINMLSMERYQYIINYLEENGNSTRKELAELLNVTTMTIGRDFKKLEEKGLLIQTHGGAVLPGFLMEERKYDRKKEEHREIKRKIAKRIFQKICSNMTIILDAGTTTYELASLLKNSSLKNICVITNDLYIALELYQKKEIKVLLLGGEVLSETGSTATIFSLQQIEGYNADIAFLGVSSISETFDLTVPTEVKAFLKRTMMKISKESILLVDSSKFQKKKLYKFASLKNFDYIVTDYIFSKEEIEKYHLKKKVINIK</sequence>
<dbReference type="InterPro" id="IPR036390">
    <property type="entry name" value="WH_DNA-bd_sf"/>
</dbReference>
<dbReference type="SUPFAM" id="SSF46785">
    <property type="entry name" value="Winged helix' DNA-binding domain"/>
    <property type="match status" value="1"/>
</dbReference>
<organism evidence="4 5">
    <name type="scientific">Fusobacterium nucleatum</name>
    <dbReference type="NCBI Taxonomy" id="851"/>
    <lineage>
        <taxon>Bacteria</taxon>
        <taxon>Fusobacteriati</taxon>
        <taxon>Fusobacteriota</taxon>
        <taxon>Fusobacteriia</taxon>
        <taxon>Fusobacteriales</taxon>
        <taxon>Fusobacteriaceae</taxon>
        <taxon>Fusobacterium</taxon>
    </lineage>
</organism>
<comment type="caution">
    <text evidence="4">The sequence shown here is derived from an EMBL/GenBank/DDBJ whole genome shotgun (WGS) entry which is preliminary data.</text>
</comment>
<dbReference type="InterPro" id="IPR036388">
    <property type="entry name" value="WH-like_DNA-bd_sf"/>
</dbReference>
<dbReference type="Gene3D" id="1.10.10.10">
    <property type="entry name" value="Winged helix-like DNA-binding domain superfamily/Winged helix DNA-binding domain"/>
    <property type="match status" value="1"/>
</dbReference>
<reference evidence="4 5" key="1">
    <citation type="submission" date="2017-09" db="EMBL/GenBank/DDBJ databases">
        <title>Bacterial strain isolated from the female urinary microbiota.</title>
        <authorList>
            <person name="Thomas-White K."/>
            <person name="Kumar N."/>
            <person name="Forster S."/>
            <person name="Putonti C."/>
            <person name="Lawley T."/>
            <person name="Wolfe A.J."/>
        </authorList>
    </citation>
    <scope>NUCLEOTIDE SEQUENCE [LARGE SCALE GENOMIC DNA]</scope>
    <source>
        <strain evidence="4 5">UMB0249</strain>
    </source>
</reference>
<dbReference type="Gene3D" id="3.40.50.1360">
    <property type="match status" value="1"/>
</dbReference>
<evidence type="ECO:0000313" key="5">
    <source>
        <dbReference type="Proteomes" id="UP000235733"/>
    </source>
</evidence>
<dbReference type="SMART" id="SM01134">
    <property type="entry name" value="DeoRC"/>
    <property type="match status" value="1"/>
</dbReference>
<dbReference type="Pfam" id="PF08220">
    <property type="entry name" value="HTH_DeoR"/>
    <property type="match status" value="1"/>
</dbReference>
<gene>
    <name evidence="4" type="ORF">CJ209_07520</name>
</gene>
<dbReference type="InterPro" id="IPR014036">
    <property type="entry name" value="DeoR-like_C"/>
</dbReference>
<dbReference type="Pfam" id="PF00455">
    <property type="entry name" value="DeoRC"/>
    <property type="match status" value="1"/>
</dbReference>
<dbReference type="SUPFAM" id="SSF100950">
    <property type="entry name" value="NagB/RpiA/CoA transferase-like"/>
    <property type="match status" value="1"/>
</dbReference>
<dbReference type="InterPro" id="IPR050313">
    <property type="entry name" value="Carb_Metab_HTH_regulators"/>
</dbReference>
<keyword evidence="1" id="KW-0805">Transcription regulation</keyword>